<proteinExistence type="predicted"/>
<dbReference type="InterPro" id="IPR043917">
    <property type="entry name" value="DUF5753"/>
</dbReference>
<evidence type="ECO:0000259" key="1">
    <source>
        <dbReference type="PROSITE" id="PS50943"/>
    </source>
</evidence>
<evidence type="ECO:0000313" key="3">
    <source>
        <dbReference type="Proteomes" id="UP001501585"/>
    </source>
</evidence>
<dbReference type="Proteomes" id="UP001501585">
    <property type="component" value="Unassembled WGS sequence"/>
</dbReference>
<dbReference type="PROSITE" id="PS50943">
    <property type="entry name" value="HTH_CROC1"/>
    <property type="match status" value="1"/>
</dbReference>
<dbReference type="Pfam" id="PF19054">
    <property type="entry name" value="DUF5753"/>
    <property type="match status" value="1"/>
</dbReference>
<evidence type="ECO:0000313" key="2">
    <source>
        <dbReference type="EMBL" id="GAA1983727.1"/>
    </source>
</evidence>
<protein>
    <submittedName>
        <fullName evidence="2">Helix-turn-helix transcriptional regulator</fullName>
    </submittedName>
</protein>
<reference evidence="2 3" key="1">
    <citation type="journal article" date="2019" name="Int. J. Syst. Evol. Microbiol.">
        <title>The Global Catalogue of Microorganisms (GCM) 10K type strain sequencing project: providing services to taxonomists for standard genome sequencing and annotation.</title>
        <authorList>
            <consortium name="The Broad Institute Genomics Platform"/>
            <consortium name="The Broad Institute Genome Sequencing Center for Infectious Disease"/>
            <person name="Wu L."/>
            <person name="Ma J."/>
        </authorList>
    </citation>
    <scope>NUCLEOTIDE SEQUENCE [LARGE SCALE GENOMIC DNA]</scope>
    <source>
        <strain evidence="2 3">JCM 15313</strain>
    </source>
</reference>
<comment type="caution">
    <text evidence="2">The sequence shown here is derived from an EMBL/GenBank/DDBJ whole genome shotgun (WGS) entry which is preliminary data.</text>
</comment>
<dbReference type="InterPro" id="IPR001387">
    <property type="entry name" value="Cro/C1-type_HTH"/>
</dbReference>
<dbReference type="SMART" id="SM00530">
    <property type="entry name" value="HTH_XRE"/>
    <property type="match status" value="1"/>
</dbReference>
<accession>A0ABN2SBL3</accession>
<organism evidence="2 3">
    <name type="scientific">Nocardiopsis rhodophaea</name>
    <dbReference type="NCBI Taxonomy" id="280238"/>
    <lineage>
        <taxon>Bacteria</taxon>
        <taxon>Bacillati</taxon>
        <taxon>Actinomycetota</taxon>
        <taxon>Actinomycetes</taxon>
        <taxon>Streptosporangiales</taxon>
        <taxon>Nocardiopsidaceae</taxon>
        <taxon>Nocardiopsis</taxon>
    </lineage>
</organism>
<keyword evidence="3" id="KW-1185">Reference proteome</keyword>
<dbReference type="Gene3D" id="1.10.260.40">
    <property type="entry name" value="lambda repressor-like DNA-binding domains"/>
    <property type="match status" value="1"/>
</dbReference>
<gene>
    <name evidence="2" type="ORF">GCM10009799_06390</name>
</gene>
<sequence>MLGSPLVTERYSPTVRRRRLSEALKSRRLQARMTLDDAAKATEISRTTINNIETGEKKKPKVIEVKALLDAYGSHGEREREEILTLCRQSQQTGWWSRYTDVLKGDYIGFEAEASVISNWEPLVVPGLLQTPEYTELLAKTALMRDPKDIQRTVDARIERQKILKENPPELWAVFDEGALLRLKDWPEIQRRQVEHLIHMAEHPGATTLQMTMSSRLNPGSAGAFVLMDFPSNVDPSFVYLETDTDGIYLEDHEEVARYRHLFGHIRIAALTPQETVMRLREMIT</sequence>
<dbReference type="Pfam" id="PF13560">
    <property type="entry name" value="HTH_31"/>
    <property type="match status" value="1"/>
</dbReference>
<name>A0ABN2SBL3_9ACTN</name>
<dbReference type="InterPro" id="IPR010982">
    <property type="entry name" value="Lambda_DNA-bd_dom_sf"/>
</dbReference>
<dbReference type="CDD" id="cd00093">
    <property type="entry name" value="HTH_XRE"/>
    <property type="match status" value="1"/>
</dbReference>
<dbReference type="SUPFAM" id="SSF47413">
    <property type="entry name" value="lambda repressor-like DNA-binding domains"/>
    <property type="match status" value="1"/>
</dbReference>
<feature type="domain" description="HTH cro/C1-type" evidence="1">
    <location>
        <begin position="24"/>
        <end position="78"/>
    </location>
</feature>
<dbReference type="EMBL" id="BAAAPC010000002">
    <property type="protein sequence ID" value="GAA1983727.1"/>
    <property type="molecule type" value="Genomic_DNA"/>
</dbReference>